<dbReference type="Proteomes" id="UP000260773">
    <property type="component" value="Unassembled WGS sequence"/>
</dbReference>
<sequence>MQRVWEGECVEEKIKDVLDAYTFQTTRICRGRGAFICDTDQGMKIVKAYHRSPQRLEFEQLVKYTIRDRGYYYVDQLLPNKEGQYLNNNKDGQMYTVRDWFEGRECDVKNAADVLAAVRQLAVLHMLMRRCDLSEDRVEQFSFQDTRQIFLKRRKELRAIYSYIRQKKQWNDFEKLYMQLYGDCMKEADAALSELNQFDFDGLRKKALDERTLCHGDFNYHQVILNRKYTAVVNFDKMHYDIQVKDLYQFLRKVLEKNNWDSSLGTMIMDTYLSVRTLSEEERRVLYAMLTFPEKFWKISNRYYNSRKSWISSVNYDKLCRFKKTEGQRQDFLNTFKYAFIF</sequence>
<dbReference type="SUPFAM" id="SSF56112">
    <property type="entry name" value="Protein kinase-like (PK-like)"/>
    <property type="match status" value="1"/>
</dbReference>
<reference evidence="1 2" key="1">
    <citation type="submission" date="2018-08" db="EMBL/GenBank/DDBJ databases">
        <title>A genome reference for cultivated species of the human gut microbiota.</title>
        <authorList>
            <person name="Zou Y."/>
            <person name="Xue W."/>
            <person name="Luo G."/>
        </authorList>
    </citation>
    <scope>NUCLEOTIDE SEQUENCE [LARGE SCALE GENOMIC DNA]</scope>
    <source>
        <strain evidence="1 2">AF45-17</strain>
    </source>
</reference>
<dbReference type="PANTHER" id="PTHR39179">
    <property type="entry name" value="SPORE COAT PROTEIN I"/>
    <property type="match status" value="1"/>
</dbReference>
<dbReference type="Gene3D" id="3.90.1200.10">
    <property type="match status" value="1"/>
</dbReference>
<accession>A0A3E2TR74</accession>
<keyword evidence="1" id="KW-0167">Capsid protein</keyword>
<keyword evidence="1" id="KW-0946">Virion</keyword>
<name>A0A3E2TR74_9FIRM</name>
<dbReference type="NCBIfam" id="TIGR02906">
    <property type="entry name" value="spore_CotS"/>
    <property type="match status" value="1"/>
</dbReference>
<dbReference type="EMBL" id="QVEP01000006">
    <property type="protein sequence ID" value="RGB81309.1"/>
    <property type="molecule type" value="Genomic_DNA"/>
</dbReference>
<gene>
    <name evidence="1" type="ORF">DW070_04005</name>
</gene>
<dbReference type="AlphaFoldDB" id="A0A3E2TR74"/>
<evidence type="ECO:0000313" key="1">
    <source>
        <dbReference type="EMBL" id="RGB81309.1"/>
    </source>
</evidence>
<evidence type="ECO:0000313" key="2">
    <source>
        <dbReference type="Proteomes" id="UP000260773"/>
    </source>
</evidence>
<dbReference type="InterPro" id="IPR014255">
    <property type="entry name" value="Spore_coat_CotS"/>
</dbReference>
<organism evidence="1 2">
    <name type="scientific">Coprococcus catus</name>
    <dbReference type="NCBI Taxonomy" id="116085"/>
    <lineage>
        <taxon>Bacteria</taxon>
        <taxon>Bacillati</taxon>
        <taxon>Bacillota</taxon>
        <taxon>Clostridia</taxon>
        <taxon>Lachnospirales</taxon>
        <taxon>Lachnospiraceae</taxon>
        <taxon>Coprococcus</taxon>
    </lineage>
</organism>
<dbReference type="Gene3D" id="3.30.200.20">
    <property type="entry name" value="Phosphorylase Kinase, domain 1"/>
    <property type="match status" value="1"/>
</dbReference>
<dbReference type="PANTHER" id="PTHR39179:SF1">
    <property type="entry name" value="SPORE COAT PROTEIN I"/>
    <property type="match status" value="1"/>
</dbReference>
<dbReference type="GO" id="GO:0042601">
    <property type="term" value="C:endospore-forming forespore"/>
    <property type="evidence" value="ECO:0007669"/>
    <property type="project" value="TreeGrafter"/>
</dbReference>
<dbReference type="InterPro" id="IPR047175">
    <property type="entry name" value="CotS-like"/>
</dbReference>
<protein>
    <submittedName>
        <fullName evidence="1">CotS family spore coat protein</fullName>
    </submittedName>
</protein>
<proteinExistence type="predicted"/>
<dbReference type="InterPro" id="IPR011009">
    <property type="entry name" value="Kinase-like_dom_sf"/>
</dbReference>
<comment type="caution">
    <text evidence="1">The sequence shown here is derived from an EMBL/GenBank/DDBJ whole genome shotgun (WGS) entry which is preliminary data.</text>
</comment>